<protein>
    <submittedName>
        <fullName evidence="1">Uncharacterized protein</fullName>
    </submittedName>
</protein>
<evidence type="ECO:0000313" key="2">
    <source>
        <dbReference type="Proteomes" id="UP000485058"/>
    </source>
</evidence>
<keyword evidence="2" id="KW-1185">Reference proteome</keyword>
<dbReference type="EMBL" id="BLLF01002419">
    <property type="protein sequence ID" value="GFH24015.1"/>
    <property type="molecule type" value="Genomic_DNA"/>
</dbReference>
<dbReference type="AlphaFoldDB" id="A0A699ZQ01"/>
<proteinExistence type="predicted"/>
<sequence length="135" mass="14957">MRPSCAPQVEARSNPHAVQYHALITRHSRPATHNGVSLFFLQTLAGLVASEHGREAAEKLTTEQVVARFIAPRTRDLGCRFADVLPDSVVAPPRYLVSHRWQGSFLHLVTALSQHLTEDHMAQGHSAMHFMAKCA</sequence>
<dbReference type="Proteomes" id="UP000485058">
    <property type="component" value="Unassembled WGS sequence"/>
</dbReference>
<name>A0A699ZQ01_HAELA</name>
<evidence type="ECO:0000313" key="1">
    <source>
        <dbReference type="EMBL" id="GFH24015.1"/>
    </source>
</evidence>
<gene>
    <name evidence="1" type="ORF">HaLaN_21727</name>
</gene>
<organism evidence="1 2">
    <name type="scientific">Haematococcus lacustris</name>
    <name type="common">Green alga</name>
    <name type="synonym">Haematococcus pluvialis</name>
    <dbReference type="NCBI Taxonomy" id="44745"/>
    <lineage>
        <taxon>Eukaryota</taxon>
        <taxon>Viridiplantae</taxon>
        <taxon>Chlorophyta</taxon>
        <taxon>core chlorophytes</taxon>
        <taxon>Chlorophyceae</taxon>
        <taxon>CS clade</taxon>
        <taxon>Chlamydomonadales</taxon>
        <taxon>Haematococcaceae</taxon>
        <taxon>Haematococcus</taxon>
    </lineage>
</organism>
<comment type="caution">
    <text evidence="1">The sequence shown here is derived from an EMBL/GenBank/DDBJ whole genome shotgun (WGS) entry which is preliminary data.</text>
</comment>
<accession>A0A699ZQ01</accession>
<reference evidence="1 2" key="1">
    <citation type="submission" date="2020-02" db="EMBL/GenBank/DDBJ databases">
        <title>Draft genome sequence of Haematococcus lacustris strain NIES-144.</title>
        <authorList>
            <person name="Morimoto D."/>
            <person name="Nakagawa S."/>
            <person name="Yoshida T."/>
            <person name="Sawayama S."/>
        </authorList>
    </citation>
    <scope>NUCLEOTIDE SEQUENCE [LARGE SCALE GENOMIC DNA]</scope>
    <source>
        <strain evidence="1 2">NIES-144</strain>
    </source>
</reference>